<reference evidence="1" key="4">
    <citation type="submission" date="2019-03" db="UniProtKB">
        <authorList>
            <consortium name="EnsemblPlants"/>
        </authorList>
    </citation>
    <scope>IDENTIFICATION</scope>
</reference>
<evidence type="ECO:0000313" key="1">
    <source>
        <dbReference type="EnsemblPlants" id="AET2Gv20874800.11"/>
    </source>
</evidence>
<dbReference type="Gramene" id="AET2Gv20874800.11">
    <property type="protein sequence ID" value="AET2Gv20874800.11"/>
    <property type="gene ID" value="AET2Gv20874800"/>
</dbReference>
<dbReference type="AlphaFoldDB" id="A0A453CKI5"/>
<accession>A0A453CKI5</accession>
<reference evidence="1" key="3">
    <citation type="journal article" date="2017" name="Nature">
        <title>Genome sequence of the progenitor of the wheat D genome Aegilops tauschii.</title>
        <authorList>
            <person name="Luo M.C."/>
            <person name="Gu Y.Q."/>
            <person name="Puiu D."/>
            <person name="Wang H."/>
            <person name="Twardziok S.O."/>
            <person name="Deal K.R."/>
            <person name="Huo N."/>
            <person name="Zhu T."/>
            <person name="Wang L."/>
            <person name="Wang Y."/>
            <person name="McGuire P.E."/>
            <person name="Liu S."/>
            <person name="Long H."/>
            <person name="Ramasamy R.K."/>
            <person name="Rodriguez J.C."/>
            <person name="Van S.L."/>
            <person name="Yuan L."/>
            <person name="Wang Z."/>
            <person name="Xia Z."/>
            <person name="Xiao L."/>
            <person name="Anderson O.D."/>
            <person name="Ouyang S."/>
            <person name="Liang Y."/>
            <person name="Zimin A.V."/>
            <person name="Pertea G."/>
            <person name="Qi P."/>
            <person name="Bennetzen J.L."/>
            <person name="Dai X."/>
            <person name="Dawson M.W."/>
            <person name="Muller H.G."/>
            <person name="Kugler K."/>
            <person name="Rivarola-Duarte L."/>
            <person name="Spannagl M."/>
            <person name="Mayer K.F.X."/>
            <person name="Lu F.H."/>
            <person name="Bevan M.W."/>
            <person name="Leroy P."/>
            <person name="Li P."/>
            <person name="You F.M."/>
            <person name="Sun Q."/>
            <person name="Liu Z."/>
            <person name="Lyons E."/>
            <person name="Wicker T."/>
            <person name="Salzberg S.L."/>
            <person name="Devos K.M."/>
            <person name="Dvorak J."/>
        </authorList>
    </citation>
    <scope>NUCLEOTIDE SEQUENCE [LARGE SCALE GENOMIC DNA]</scope>
    <source>
        <strain evidence="1">cv. AL8/78</strain>
    </source>
</reference>
<dbReference type="EnsemblPlants" id="AET2Gv20874800.11">
    <property type="protein sequence ID" value="AET2Gv20874800.11"/>
    <property type="gene ID" value="AET2Gv20874800"/>
</dbReference>
<reference evidence="2" key="1">
    <citation type="journal article" date="2014" name="Science">
        <title>Ancient hybridizations among the ancestral genomes of bread wheat.</title>
        <authorList>
            <consortium name="International Wheat Genome Sequencing Consortium,"/>
            <person name="Marcussen T."/>
            <person name="Sandve S.R."/>
            <person name="Heier L."/>
            <person name="Spannagl M."/>
            <person name="Pfeifer M."/>
            <person name="Jakobsen K.S."/>
            <person name="Wulff B.B."/>
            <person name="Steuernagel B."/>
            <person name="Mayer K.F."/>
            <person name="Olsen O.A."/>
        </authorList>
    </citation>
    <scope>NUCLEOTIDE SEQUENCE [LARGE SCALE GENOMIC DNA]</scope>
    <source>
        <strain evidence="2">cv. AL8/78</strain>
    </source>
</reference>
<sequence>RASLLPDFTWAAELFPRAPSGPEQIHTPPENRPLISPSPFFLLANYLLVLPQKNCSVFPCFSGWEFLRFFLVLLAGGEGRRRHGKGRSLLPLRRHE</sequence>
<keyword evidence="2" id="KW-1185">Reference proteome</keyword>
<proteinExistence type="predicted"/>
<reference evidence="1" key="5">
    <citation type="journal article" date="2021" name="G3 (Bethesda)">
        <title>Aegilops tauschii genome assembly Aet v5.0 features greater sequence contiguity and improved annotation.</title>
        <authorList>
            <person name="Wang L."/>
            <person name="Zhu T."/>
            <person name="Rodriguez J.C."/>
            <person name="Deal K.R."/>
            <person name="Dubcovsky J."/>
            <person name="McGuire P.E."/>
            <person name="Lux T."/>
            <person name="Spannagl M."/>
            <person name="Mayer K.F.X."/>
            <person name="Baldrich P."/>
            <person name="Meyers B.C."/>
            <person name="Huo N."/>
            <person name="Gu Y.Q."/>
            <person name="Zhou H."/>
            <person name="Devos K.M."/>
            <person name="Bennetzen J.L."/>
            <person name="Unver T."/>
            <person name="Budak H."/>
            <person name="Gulick P.J."/>
            <person name="Galiba G."/>
            <person name="Kalapos B."/>
            <person name="Nelson D.R."/>
            <person name="Li P."/>
            <person name="You F.M."/>
            <person name="Luo M.C."/>
            <person name="Dvorak J."/>
        </authorList>
    </citation>
    <scope>NUCLEOTIDE SEQUENCE [LARGE SCALE GENOMIC DNA]</scope>
    <source>
        <strain evidence="1">cv. AL8/78</strain>
    </source>
</reference>
<evidence type="ECO:0000313" key="2">
    <source>
        <dbReference type="Proteomes" id="UP000015105"/>
    </source>
</evidence>
<dbReference type="Proteomes" id="UP000015105">
    <property type="component" value="Chromosome 2D"/>
</dbReference>
<reference evidence="2" key="2">
    <citation type="journal article" date="2017" name="Nat. Plants">
        <title>The Aegilops tauschii genome reveals multiple impacts of transposons.</title>
        <authorList>
            <person name="Zhao G."/>
            <person name="Zou C."/>
            <person name="Li K."/>
            <person name="Wang K."/>
            <person name="Li T."/>
            <person name="Gao L."/>
            <person name="Zhang X."/>
            <person name="Wang H."/>
            <person name="Yang Z."/>
            <person name="Liu X."/>
            <person name="Jiang W."/>
            <person name="Mao L."/>
            <person name="Kong X."/>
            <person name="Jiao Y."/>
            <person name="Jia J."/>
        </authorList>
    </citation>
    <scope>NUCLEOTIDE SEQUENCE [LARGE SCALE GENOMIC DNA]</scope>
    <source>
        <strain evidence="2">cv. AL8/78</strain>
    </source>
</reference>
<name>A0A453CKI5_AEGTS</name>
<protein>
    <submittedName>
        <fullName evidence="1">Uncharacterized protein</fullName>
    </submittedName>
</protein>
<organism evidence="1 2">
    <name type="scientific">Aegilops tauschii subsp. strangulata</name>
    <name type="common">Goatgrass</name>
    <dbReference type="NCBI Taxonomy" id="200361"/>
    <lineage>
        <taxon>Eukaryota</taxon>
        <taxon>Viridiplantae</taxon>
        <taxon>Streptophyta</taxon>
        <taxon>Embryophyta</taxon>
        <taxon>Tracheophyta</taxon>
        <taxon>Spermatophyta</taxon>
        <taxon>Magnoliopsida</taxon>
        <taxon>Liliopsida</taxon>
        <taxon>Poales</taxon>
        <taxon>Poaceae</taxon>
        <taxon>BOP clade</taxon>
        <taxon>Pooideae</taxon>
        <taxon>Triticodae</taxon>
        <taxon>Triticeae</taxon>
        <taxon>Triticinae</taxon>
        <taxon>Aegilops</taxon>
    </lineage>
</organism>